<feature type="binding site" evidence="13">
    <location>
        <position position="259"/>
    </location>
    <ligand>
        <name>Mg(2+)</name>
        <dbReference type="ChEBI" id="CHEBI:18420"/>
        <note>shared with beta subunit</note>
    </ligand>
</feature>
<dbReference type="PANTHER" id="PTHR11538:SF41">
    <property type="entry name" value="PHENYLALANINE--TRNA LIGASE, MITOCHONDRIAL"/>
    <property type="match status" value="1"/>
</dbReference>
<keyword evidence="11 13" id="KW-0030">Aminoacyl-tRNA synthetase</keyword>
<evidence type="ECO:0000256" key="6">
    <source>
        <dbReference type="ARBA" id="ARBA00022723"/>
    </source>
</evidence>
<dbReference type="Pfam" id="PF02912">
    <property type="entry name" value="Phe_tRNA-synt_N"/>
    <property type="match status" value="1"/>
</dbReference>
<organism evidence="15 16">
    <name type="scientific">Algoriphagus zhangzhouensis</name>
    <dbReference type="NCBI Taxonomy" id="1073327"/>
    <lineage>
        <taxon>Bacteria</taxon>
        <taxon>Pseudomonadati</taxon>
        <taxon>Bacteroidota</taxon>
        <taxon>Cytophagia</taxon>
        <taxon>Cytophagales</taxon>
        <taxon>Cyclobacteriaceae</taxon>
        <taxon>Algoriphagus</taxon>
    </lineage>
</organism>
<dbReference type="SUPFAM" id="SSF46589">
    <property type="entry name" value="tRNA-binding arm"/>
    <property type="match status" value="1"/>
</dbReference>
<dbReference type="GO" id="GO:0006432">
    <property type="term" value="P:phenylalanyl-tRNA aminoacylation"/>
    <property type="evidence" value="ECO:0007669"/>
    <property type="project" value="UniProtKB-UniRule"/>
</dbReference>
<evidence type="ECO:0000313" key="15">
    <source>
        <dbReference type="EMBL" id="SHO62200.1"/>
    </source>
</evidence>
<dbReference type="PANTHER" id="PTHR11538">
    <property type="entry name" value="PHENYLALANYL-TRNA SYNTHETASE"/>
    <property type="match status" value="1"/>
</dbReference>
<comment type="cofactor">
    <cofactor evidence="13">
        <name>Mg(2+)</name>
        <dbReference type="ChEBI" id="CHEBI:18420"/>
    </cofactor>
    <text evidence="13">Binds 2 magnesium ions per tetramer.</text>
</comment>
<keyword evidence="4 13" id="KW-0963">Cytoplasm</keyword>
<evidence type="ECO:0000256" key="2">
    <source>
        <dbReference type="ARBA" id="ARBA00010207"/>
    </source>
</evidence>
<comment type="catalytic activity">
    <reaction evidence="12 13">
        <text>tRNA(Phe) + L-phenylalanine + ATP = L-phenylalanyl-tRNA(Phe) + AMP + diphosphate + H(+)</text>
        <dbReference type="Rhea" id="RHEA:19413"/>
        <dbReference type="Rhea" id="RHEA-COMP:9668"/>
        <dbReference type="Rhea" id="RHEA-COMP:9699"/>
        <dbReference type="ChEBI" id="CHEBI:15378"/>
        <dbReference type="ChEBI" id="CHEBI:30616"/>
        <dbReference type="ChEBI" id="CHEBI:33019"/>
        <dbReference type="ChEBI" id="CHEBI:58095"/>
        <dbReference type="ChEBI" id="CHEBI:78442"/>
        <dbReference type="ChEBI" id="CHEBI:78531"/>
        <dbReference type="ChEBI" id="CHEBI:456215"/>
        <dbReference type="EC" id="6.1.1.20"/>
    </reaction>
</comment>
<evidence type="ECO:0000256" key="8">
    <source>
        <dbReference type="ARBA" id="ARBA00022840"/>
    </source>
</evidence>
<protein>
    <recommendedName>
        <fullName evidence="13">Phenylalanine--tRNA ligase alpha subunit</fullName>
        <ecNumber evidence="13">6.1.1.20</ecNumber>
    </recommendedName>
    <alternativeName>
        <fullName evidence="13">Phenylalanyl-tRNA synthetase alpha subunit</fullName>
        <shortName evidence="13">PheRS</shortName>
    </alternativeName>
</protein>
<dbReference type="HAMAP" id="MF_00281">
    <property type="entry name" value="Phe_tRNA_synth_alpha1"/>
    <property type="match status" value="1"/>
</dbReference>
<dbReference type="Proteomes" id="UP000184609">
    <property type="component" value="Unassembled WGS sequence"/>
</dbReference>
<feature type="domain" description="Aminoacyl-transfer RNA synthetases class-II family profile" evidence="14">
    <location>
        <begin position="125"/>
        <end position="346"/>
    </location>
</feature>
<dbReference type="InterPro" id="IPR045864">
    <property type="entry name" value="aa-tRNA-synth_II/BPL/LPL"/>
</dbReference>
<evidence type="ECO:0000256" key="5">
    <source>
        <dbReference type="ARBA" id="ARBA00022598"/>
    </source>
</evidence>
<dbReference type="InterPro" id="IPR004188">
    <property type="entry name" value="Phe-tRNA_ligase_II_N"/>
</dbReference>
<keyword evidence="6 13" id="KW-0479">Metal-binding</keyword>
<evidence type="ECO:0000256" key="12">
    <source>
        <dbReference type="ARBA" id="ARBA00049255"/>
    </source>
</evidence>
<dbReference type="STRING" id="1073327.SAMN04488108_1972"/>
<evidence type="ECO:0000256" key="13">
    <source>
        <dbReference type="HAMAP-Rule" id="MF_00281"/>
    </source>
</evidence>
<evidence type="ECO:0000256" key="10">
    <source>
        <dbReference type="ARBA" id="ARBA00022917"/>
    </source>
</evidence>
<evidence type="ECO:0000256" key="4">
    <source>
        <dbReference type="ARBA" id="ARBA00022490"/>
    </source>
</evidence>
<keyword evidence="16" id="KW-1185">Reference proteome</keyword>
<dbReference type="InterPro" id="IPR006195">
    <property type="entry name" value="aa-tRNA-synth_II"/>
</dbReference>
<evidence type="ECO:0000256" key="1">
    <source>
        <dbReference type="ARBA" id="ARBA00004496"/>
    </source>
</evidence>
<evidence type="ECO:0000256" key="7">
    <source>
        <dbReference type="ARBA" id="ARBA00022741"/>
    </source>
</evidence>
<dbReference type="SUPFAM" id="SSF55681">
    <property type="entry name" value="Class II aaRS and biotin synthetases"/>
    <property type="match status" value="1"/>
</dbReference>
<dbReference type="GO" id="GO:0005524">
    <property type="term" value="F:ATP binding"/>
    <property type="evidence" value="ECO:0007669"/>
    <property type="project" value="UniProtKB-UniRule"/>
</dbReference>
<dbReference type="EMBL" id="FRXN01000002">
    <property type="protein sequence ID" value="SHO62200.1"/>
    <property type="molecule type" value="Genomic_DNA"/>
</dbReference>
<evidence type="ECO:0000259" key="14">
    <source>
        <dbReference type="PROSITE" id="PS50862"/>
    </source>
</evidence>
<keyword evidence="9 13" id="KW-0460">Magnesium</keyword>
<dbReference type="GO" id="GO:0004826">
    <property type="term" value="F:phenylalanine-tRNA ligase activity"/>
    <property type="evidence" value="ECO:0007669"/>
    <property type="project" value="UniProtKB-UniRule"/>
</dbReference>
<sequence length="348" mass="39307">MINLNHMYQEKIEAIKAAIAAADANNPDELEDYRMEYISKKSVVGGLFAEMGKIPNEEKKAYGQLVNSVKQLAEAKFQELIEKVNSASKKAKSADIDLTLPPSNQEIGGIHPLTATRQRIIEIFERIGFNLSEGPEIEDDWHNFTALNFPENHPAREMQDTFFIEKNPDIALRTHTSSVQVRVMENQKPPIRTLSPGRVYRNEAISARAHCIFHQVEGLYVDENVGFADLKNTLYHFAKEMFGKETKVRFRPSYFPFTEPSAEIDISCLICGGKGCNVCKGSGWVEIGGSGMVDPNVLENCGIDSKKYTGFAFGMGIERIAMLKYQIKDLRLFTENDVRFLRQFKPLL</sequence>
<dbReference type="FunFam" id="3.30.930.10:FF:000003">
    <property type="entry name" value="Phenylalanine--tRNA ligase alpha subunit"/>
    <property type="match status" value="1"/>
</dbReference>
<dbReference type="Gene3D" id="3.30.930.10">
    <property type="entry name" value="Bira Bifunctional Protein, Domain 2"/>
    <property type="match status" value="1"/>
</dbReference>
<dbReference type="InterPro" id="IPR010978">
    <property type="entry name" value="tRNA-bd_arm"/>
</dbReference>
<accession>A0A1M7ZBH4</accession>
<dbReference type="Pfam" id="PF01409">
    <property type="entry name" value="tRNA-synt_2d"/>
    <property type="match status" value="1"/>
</dbReference>
<comment type="subunit">
    <text evidence="3 13">Tetramer of two alpha and two beta subunits.</text>
</comment>
<dbReference type="GO" id="GO:0000287">
    <property type="term" value="F:magnesium ion binding"/>
    <property type="evidence" value="ECO:0007669"/>
    <property type="project" value="UniProtKB-UniRule"/>
</dbReference>
<proteinExistence type="inferred from homology"/>
<keyword evidence="7 13" id="KW-0547">Nucleotide-binding</keyword>
<comment type="similarity">
    <text evidence="2 13">Belongs to the class-II aminoacyl-tRNA synthetase family. Phe-tRNA synthetase alpha subunit type 1 subfamily.</text>
</comment>
<dbReference type="InterPro" id="IPR002319">
    <property type="entry name" value="Phenylalanyl-tRNA_Synthase"/>
</dbReference>
<dbReference type="PROSITE" id="PS50862">
    <property type="entry name" value="AA_TRNA_LIGASE_II"/>
    <property type="match status" value="1"/>
</dbReference>
<gene>
    <name evidence="13" type="primary">pheS</name>
    <name evidence="15" type="ORF">SAMN04488108_1972</name>
</gene>
<keyword evidence="8 13" id="KW-0067">ATP-binding</keyword>
<evidence type="ECO:0000256" key="9">
    <source>
        <dbReference type="ARBA" id="ARBA00022842"/>
    </source>
</evidence>
<dbReference type="EC" id="6.1.1.20" evidence="13"/>
<comment type="subcellular location">
    <subcellularLocation>
        <location evidence="1 13">Cytoplasm</location>
    </subcellularLocation>
</comment>
<keyword evidence="5 13" id="KW-0436">Ligase</keyword>
<dbReference type="GO" id="GO:0005737">
    <property type="term" value="C:cytoplasm"/>
    <property type="evidence" value="ECO:0007669"/>
    <property type="project" value="UniProtKB-SubCell"/>
</dbReference>
<dbReference type="InterPro" id="IPR022911">
    <property type="entry name" value="Phe_tRNA_ligase_alpha1_bac"/>
</dbReference>
<keyword evidence="10 13" id="KW-0648">Protein biosynthesis</keyword>
<evidence type="ECO:0000313" key="16">
    <source>
        <dbReference type="Proteomes" id="UP000184609"/>
    </source>
</evidence>
<dbReference type="AlphaFoldDB" id="A0A1M7ZBH4"/>
<name>A0A1M7ZBH4_9BACT</name>
<reference evidence="16" key="1">
    <citation type="submission" date="2016-12" db="EMBL/GenBank/DDBJ databases">
        <authorList>
            <person name="Varghese N."/>
            <person name="Submissions S."/>
        </authorList>
    </citation>
    <scope>NUCLEOTIDE SEQUENCE [LARGE SCALE GENOMIC DNA]</scope>
    <source>
        <strain evidence="16">DSM 25035</strain>
    </source>
</reference>
<dbReference type="GO" id="GO:0000049">
    <property type="term" value="F:tRNA binding"/>
    <property type="evidence" value="ECO:0007669"/>
    <property type="project" value="InterPro"/>
</dbReference>
<evidence type="ECO:0000256" key="3">
    <source>
        <dbReference type="ARBA" id="ARBA00011209"/>
    </source>
</evidence>
<dbReference type="CDD" id="cd00496">
    <property type="entry name" value="PheRS_alpha_core"/>
    <property type="match status" value="1"/>
</dbReference>
<evidence type="ECO:0000256" key="11">
    <source>
        <dbReference type="ARBA" id="ARBA00023146"/>
    </source>
</evidence>